<name>A0A8H6L0J2_9LECA</name>
<evidence type="ECO:0000313" key="1">
    <source>
        <dbReference type="EMBL" id="KAF6231044.1"/>
    </source>
</evidence>
<sequence length="329" mass="38040">MMNNAIDLAISTRRSKYREVRVERIEERAGLEEETGHLRVEILRIFDGSTFLRDAEPFVKTTNVLPNISPKKQDKKGEIKAERDQKKLDLAITRHLEFVVHIPSAVQDDDDIAQEAISSIAQALKEAVEHTVEGRGQGYGNQSATRQIEDLRTQVRQLSDASLGHLDICRRFLDVYRRDVQQIINTGHRIRTRKARAHHGDCVTDAELYASGKREDDYLFVLIYGLSHKKVQQLALHKNHTAIRALIDYGTMEADSEIRIPDLVKTAFIRFCYQLCDSPSKSLYYYDQGDPYRSHWNFTLKFQQCKHDRRAAERTARRERDQKLSLDSS</sequence>
<dbReference type="AlphaFoldDB" id="A0A8H6L0J2"/>
<dbReference type="EMBL" id="JACCJC010000061">
    <property type="protein sequence ID" value="KAF6231044.1"/>
    <property type="molecule type" value="Genomic_DNA"/>
</dbReference>
<dbReference type="Proteomes" id="UP000578531">
    <property type="component" value="Unassembled WGS sequence"/>
</dbReference>
<gene>
    <name evidence="1" type="ORF">HO173_010744</name>
</gene>
<dbReference type="GeneID" id="59292390"/>
<keyword evidence="2" id="KW-1185">Reference proteome</keyword>
<dbReference type="RefSeq" id="XP_037160477.1">
    <property type="nucleotide sequence ID" value="XM_037312629.1"/>
</dbReference>
<dbReference type="OrthoDB" id="5420280at2759"/>
<reference evidence="1 2" key="1">
    <citation type="journal article" date="2020" name="Genomics">
        <title>Complete, high-quality genomes from long-read metagenomic sequencing of two wolf lichen thalli reveals enigmatic genome architecture.</title>
        <authorList>
            <person name="McKenzie S.K."/>
            <person name="Walston R.F."/>
            <person name="Allen J.L."/>
        </authorList>
    </citation>
    <scope>NUCLEOTIDE SEQUENCE [LARGE SCALE GENOMIC DNA]</scope>
    <source>
        <strain evidence="1">WasteWater2</strain>
    </source>
</reference>
<evidence type="ECO:0000313" key="2">
    <source>
        <dbReference type="Proteomes" id="UP000578531"/>
    </source>
</evidence>
<proteinExistence type="predicted"/>
<organism evidence="1 2">
    <name type="scientific">Letharia columbiana</name>
    <dbReference type="NCBI Taxonomy" id="112416"/>
    <lineage>
        <taxon>Eukaryota</taxon>
        <taxon>Fungi</taxon>
        <taxon>Dikarya</taxon>
        <taxon>Ascomycota</taxon>
        <taxon>Pezizomycotina</taxon>
        <taxon>Lecanoromycetes</taxon>
        <taxon>OSLEUM clade</taxon>
        <taxon>Lecanoromycetidae</taxon>
        <taxon>Lecanorales</taxon>
        <taxon>Lecanorineae</taxon>
        <taxon>Parmeliaceae</taxon>
        <taxon>Letharia</taxon>
    </lineage>
</organism>
<comment type="caution">
    <text evidence="1">The sequence shown here is derived from an EMBL/GenBank/DDBJ whole genome shotgun (WGS) entry which is preliminary data.</text>
</comment>
<accession>A0A8H6L0J2</accession>
<protein>
    <submittedName>
        <fullName evidence="1">Uncharacterized protein</fullName>
    </submittedName>
</protein>